<proteinExistence type="predicted"/>
<gene>
    <name evidence="4" type="ORF">ENT82_05595</name>
    <name evidence="3" type="ORF">ENU43_07080</name>
</gene>
<organism evidence="4">
    <name type="scientific">Caldiarchaeum subterraneum</name>
    <dbReference type="NCBI Taxonomy" id="311458"/>
    <lineage>
        <taxon>Archaea</taxon>
        <taxon>Nitrososphaerota</taxon>
        <taxon>Candidatus Caldarchaeales</taxon>
        <taxon>Candidatus Caldarchaeaceae</taxon>
        <taxon>Candidatus Caldarchaeum</taxon>
    </lineage>
</organism>
<evidence type="ECO:0000256" key="1">
    <source>
        <dbReference type="SAM" id="Coils"/>
    </source>
</evidence>
<protein>
    <recommendedName>
        <fullName evidence="2">DUF8196 domain-containing protein</fullName>
    </recommendedName>
</protein>
<feature type="domain" description="DUF8196" evidence="2">
    <location>
        <begin position="171"/>
        <end position="280"/>
    </location>
</feature>
<dbReference type="EMBL" id="DTCM01000086">
    <property type="protein sequence ID" value="HGL41408.1"/>
    <property type="molecule type" value="Genomic_DNA"/>
</dbReference>
<evidence type="ECO:0000313" key="4">
    <source>
        <dbReference type="EMBL" id="HGN90583.1"/>
    </source>
</evidence>
<dbReference type="AlphaFoldDB" id="A0A7C4HYQ3"/>
<dbReference type="PANTHER" id="PTHR34314">
    <property type="entry name" value="CRENARCHAEAL PROTEIN, PUTATIVE-RELATED"/>
    <property type="match status" value="1"/>
</dbReference>
<dbReference type="InterPro" id="IPR058509">
    <property type="entry name" value="DUF8196"/>
</dbReference>
<comment type="caution">
    <text evidence="4">The sequence shown here is derived from an EMBL/GenBank/DDBJ whole genome shotgun (WGS) entry which is preliminary data.</text>
</comment>
<accession>A0A7C4HYQ3</accession>
<reference evidence="4" key="1">
    <citation type="journal article" date="2020" name="mSystems">
        <title>Genome- and Community-Level Interaction Insights into Carbon Utilization and Element Cycling Functions of Hydrothermarchaeota in Hydrothermal Sediment.</title>
        <authorList>
            <person name="Zhou Z."/>
            <person name="Liu Y."/>
            <person name="Xu W."/>
            <person name="Pan J."/>
            <person name="Luo Z.H."/>
            <person name="Li M."/>
        </authorList>
    </citation>
    <scope>NUCLEOTIDE SEQUENCE [LARGE SCALE GENOMIC DNA]</scope>
    <source>
        <strain evidence="4">SpSt-613</strain>
        <strain evidence="3">SpSt-669</strain>
    </source>
</reference>
<name>A0A7C4HYQ3_CALS0</name>
<dbReference type="Pfam" id="PF26618">
    <property type="entry name" value="DUF8196"/>
    <property type="match status" value="1"/>
</dbReference>
<evidence type="ECO:0000259" key="2">
    <source>
        <dbReference type="Pfam" id="PF26618"/>
    </source>
</evidence>
<feature type="coiled-coil region" evidence="1">
    <location>
        <begin position="29"/>
        <end position="56"/>
    </location>
</feature>
<dbReference type="PANTHER" id="PTHR34314:SF6">
    <property type="entry name" value="DUF3782 DOMAIN-CONTAINING PROTEIN"/>
    <property type="match status" value="1"/>
</dbReference>
<dbReference type="EMBL" id="DTAD01000063">
    <property type="protein sequence ID" value="HGN90583.1"/>
    <property type="molecule type" value="Genomic_DNA"/>
</dbReference>
<keyword evidence="1" id="KW-0175">Coiled coil</keyword>
<evidence type="ECO:0000313" key="3">
    <source>
        <dbReference type="EMBL" id="HGL41408.1"/>
    </source>
</evidence>
<sequence length="287" mass="33896">MASKLRKEFIKLLEEDREFRYTVAGYLGLAEILKRLDSIEEEIRKLWEEVKTLRENQEKLWLEVKNLREGQEKLWENSEKLWAEVKSLREGQEKLWDEVRSLREGQEKLWQGQEKLWEGQEKLWQEVKSLRIGQEKLWEGQERLWAEVRDMRVTLDRVAVTLDRLTISVEEEALSHVRHRLREMLGVEVELDRLFVDSKEIDIYGVAGDLAVVGEATVRMGMGLVDEVLEKVELLKQKRPEALRPRLVKVVYADYATPEALRYAEEKDVWVLKWSGSLTPLKVVEIS</sequence>